<dbReference type="PANTHER" id="PTHR41349:SF1">
    <property type="entry name" value="PROTEIN CBG08683"/>
    <property type="match status" value="1"/>
</dbReference>
<proteinExistence type="predicted"/>
<keyword evidence="2" id="KW-0378">Hydrolase</keyword>
<organism evidence="2 3">
    <name type="scientific">Prescottella agglutinans</name>
    <dbReference type="NCBI Taxonomy" id="1644129"/>
    <lineage>
        <taxon>Bacteria</taxon>
        <taxon>Bacillati</taxon>
        <taxon>Actinomycetota</taxon>
        <taxon>Actinomycetes</taxon>
        <taxon>Mycobacteriales</taxon>
        <taxon>Nocardiaceae</taxon>
        <taxon>Prescottella</taxon>
    </lineage>
</organism>
<dbReference type="Pfam" id="PF03372">
    <property type="entry name" value="Exo_endo_phos"/>
    <property type="match status" value="1"/>
</dbReference>
<dbReference type="InterPro" id="IPR006311">
    <property type="entry name" value="TAT_signal"/>
</dbReference>
<dbReference type="PANTHER" id="PTHR41349">
    <property type="match status" value="1"/>
</dbReference>
<keyword evidence="3" id="KW-1185">Reference proteome</keyword>
<accession>A0A3S3ECP3</accession>
<evidence type="ECO:0000259" key="1">
    <source>
        <dbReference type="Pfam" id="PF03372"/>
    </source>
</evidence>
<evidence type="ECO:0000313" key="2">
    <source>
        <dbReference type="EMBL" id="RVW10925.1"/>
    </source>
</evidence>
<feature type="domain" description="Endonuclease/exonuclease/phosphatase" evidence="1">
    <location>
        <begin position="58"/>
        <end position="362"/>
    </location>
</feature>
<dbReference type="OrthoDB" id="9812856at2"/>
<sequence length="380" mass="40805">MPSPCRVADEENGVTSSLTRRQAMKVLTAAAGTAALGAGAIRNAPQAGAAPWRDVRVLSLNTWHGGTQIANGLERIAEMIRSTRASIVLLSEAGGATTALAELLGAQGLRFEAATSSDTGILSAYPITETANLDYMVKAVVTVGDLEIATYAAHLQYQWYATYLPRGYGAGVPAPGEFSEFGWNKMPNGPVTDPTAVQRVNTASGRPAVISAFLADAAAEQDKGRAVILGGDFNEPSHLDWTAATRDLFDHHGVVLPWESTRLLEEAGFVDAYRATYPNPVTHPGFTWPSDNPDVPVSKLTWAPEADERDRIDYVFAGHNTRLRLRSAGIVGPRESIVRNQRTAEDTRDNFVESPFPWPTDHKAVVATYRCMPSLGGSAS</sequence>
<dbReference type="GO" id="GO:0004519">
    <property type="term" value="F:endonuclease activity"/>
    <property type="evidence" value="ECO:0007669"/>
    <property type="project" value="UniProtKB-KW"/>
</dbReference>
<dbReference type="EMBL" id="RKLP01000001">
    <property type="protein sequence ID" value="RVW10925.1"/>
    <property type="molecule type" value="Genomic_DNA"/>
</dbReference>
<gene>
    <name evidence="2" type="ORF">EGT67_00125</name>
</gene>
<name>A0A3S3ECP3_9NOCA</name>
<dbReference type="AlphaFoldDB" id="A0A3S3ECP3"/>
<dbReference type="InterPro" id="IPR005135">
    <property type="entry name" value="Endo/exonuclease/phosphatase"/>
</dbReference>
<comment type="caution">
    <text evidence="2">The sequence shown here is derived from an EMBL/GenBank/DDBJ whole genome shotgun (WGS) entry which is preliminary data.</text>
</comment>
<keyword evidence="2" id="KW-0255">Endonuclease</keyword>
<dbReference type="PROSITE" id="PS51318">
    <property type="entry name" value="TAT"/>
    <property type="match status" value="1"/>
</dbReference>
<dbReference type="Proteomes" id="UP000286208">
    <property type="component" value="Unassembled WGS sequence"/>
</dbReference>
<keyword evidence="2" id="KW-0269">Exonuclease</keyword>
<protein>
    <submittedName>
        <fullName evidence="2">Endonuclease/exonuclease/phosphatase family protein</fullName>
    </submittedName>
</protein>
<evidence type="ECO:0000313" key="3">
    <source>
        <dbReference type="Proteomes" id="UP000286208"/>
    </source>
</evidence>
<dbReference type="InterPro" id="IPR036691">
    <property type="entry name" value="Endo/exonu/phosph_ase_sf"/>
</dbReference>
<keyword evidence="2" id="KW-0540">Nuclease</keyword>
<dbReference type="SUPFAM" id="SSF56219">
    <property type="entry name" value="DNase I-like"/>
    <property type="match status" value="1"/>
</dbReference>
<reference evidence="2 3" key="1">
    <citation type="submission" date="2018-11" db="EMBL/GenBank/DDBJ databases">
        <title>Rhodococcus spongicola sp. nov. and Rhodococcus xishaensis sp. nov. from marine sponges.</title>
        <authorList>
            <person name="Li L."/>
            <person name="Lin H.W."/>
        </authorList>
    </citation>
    <scope>NUCLEOTIDE SEQUENCE [LARGE SCALE GENOMIC DNA]</scope>
    <source>
        <strain evidence="2 3">CCTCC AB2014297</strain>
    </source>
</reference>
<dbReference type="Gene3D" id="3.60.10.10">
    <property type="entry name" value="Endonuclease/exonuclease/phosphatase"/>
    <property type="match status" value="1"/>
</dbReference>
<dbReference type="GO" id="GO:0004527">
    <property type="term" value="F:exonuclease activity"/>
    <property type="evidence" value="ECO:0007669"/>
    <property type="project" value="UniProtKB-KW"/>
</dbReference>